<feature type="domain" description="Peptidase S1" evidence="3">
    <location>
        <begin position="97"/>
        <end position="331"/>
    </location>
</feature>
<dbReference type="GO" id="GO:0004252">
    <property type="term" value="F:serine-type endopeptidase activity"/>
    <property type="evidence" value="ECO:0007669"/>
    <property type="project" value="InterPro"/>
</dbReference>
<dbReference type="Proteomes" id="UP000225706">
    <property type="component" value="Unassembled WGS sequence"/>
</dbReference>
<keyword evidence="1" id="KW-1015">Disulfide bond</keyword>
<dbReference type="GO" id="GO:0006508">
    <property type="term" value="P:proteolysis"/>
    <property type="evidence" value="ECO:0007669"/>
    <property type="project" value="UniProtKB-KW"/>
</dbReference>
<dbReference type="InterPro" id="IPR009003">
    <property type="entry name" value="Peptidase_S1_PA"/>
</dbReference>
<dbReference type="SUPFAM" id="SSF50494">
    <property type="entry name" value="Trypsin-like serine proteases"/>
    <property type="match status" value="1"/>
</dbReference>
<dbReference type="PROSITE" id="PS00135">
    <property type="entry name" value="TRYPSIN_SER"/>
    <property type="match status" value="1"/>
</dbReference>
<accession>A0A2B4S6A2</accession>
<dbReference type="FunFam" id="2.40.10.10:FF:000068">
    <property type="entry name" value="transmembrane protease serine 2"/>
    <property type="match status" value="1"/>
</dbReference>
<evidence type="ECO:0000256" key="2">
    <source>
        <dbReference type="RuleBase" id="RU363034"/>
    </source>
</evidence>
<dbReference type="Gene3D" id="2.40.10.10">
    <property type="entry name" value="Trypsin-like serine proteases"/>
    <property type="match status" value="1"/>
</dbReference>
<evidence type="ECO:0000259" key="3">
    <source>
        <dbReference type="PROSITE" id="PS50240"/>
    </source>
</evidence>
<keyword evidence="2" id="KW-0720">Serine protease</keyword>
<dbReference type="Pfam" id="PF00089">
    <property type="entry name" value="Trypsin"/>
    <property type="match status" value="1"/>
</dbReference>
<dbReference type="PROSITE" id="PS50240">
    <property type="entry name" value="TRYPSIN_DOM"/>
    <property type="match status" value="1"/>
</dbReference>
<evidence type="ECO:0000313" key="5">
    <source>
        <dbReference type="Proteomes" id="UP000225706"/>
    </source>
</evidence>
<gene>
    <name evidence="4" type="ORF">AWC38_SpisGene10833</name>
</gene>
<dbReference type="SMART" id="SM00020">
    <property type="entry name" value="Tryp_SPc"/>
    <property type="match status" value="1"/>
</dbReference>
<dbReference type="InterPro" id="IPR001254">
    <property type="entry name" value="Trypsin_dom"/>
</dbReference>
<dbReference type="PANTHER" id="PTHR24252:SF7">
    <property type="entry name" value="HYALIN"/>
    <property type="match status" value="1"/>
</dbReference>
<dbReference type="PRINTS" id="PR00722">
    <property type="entry name" value="CHYMOTRYPSIN"/>
</dbReference>
<keyword evidence="5" id="KW-1185">Reference proteome</keyword>
<protein>
    <submittedName>
        <fullName evidence="4">Chymotrypsinogen A</fullName>
    </submittedName>
</protein>
<comment type="caution">
    <text evidence="4">The sequence shown here is derived from an EMBL/GenBank/DDBJ whole genome shotgun (WGS) entry which is preliminary data.</text>
</comment>
<evidence type="ECO:0000313" key="4">
    <source>
        <dbReference type="EMBL" id="PFX24579.1"/>
    </source>
</evidence>
<organism evidence="4 5">
    <name type="scientific">Stylophora pistillata</name>
    <name type="common">Smooth cauliflower coral</name>
    <dbReference type="NCBI Taxonomy" id="50429"/>
    <lineage>
        <taxon>Eukaryota</taxon>
        <taxon>Metazoa</taxon>
        <taxon>Cnidaria</taxon>
        <taxon>Anthozoa</taxon>
        <taxon>Hexacorallia</taxon>
        <taxon>Scleractinia</taxon>
        <taxon>Astrocoeniina</taxon>
        <taxon>Pocilloporidae</taxon>
        <taxon>Stylophora</taxon>
    </lineage>
</organism>
<dbReference type="InterPro" id="IPR033116">
    <property type="entry name" value="TRYPSIN_SER"/>
</dbReference>
<dbReference type="CDD" id="cd00190">
    <property type="entry name" value="Tryp_SPc"/>
    <property type="match status" value="1"/>
</dbReference>
<dbReference type="AlphaFoldDB" id="A0A2B4S6A2"/>
<sequence length="363" mass="39088">MNQRGGGDQYLCCKDRTMTINAGILLLVLTCCATYAVAAVVQEDKCSTEKPCINGGACVKEENKDVESDTLNRRQLLKRFPNAEYCGANVPPLFRRIINGQHTLHPASWPWLVSLRTPQGHFCGGSLISPEWVVTAAHCFFDRITHQPSIDQRMLQVVLGAKGTNMPGMHFGVAQIVIHPGYRPLPSPNDIALLRLAGRVANFQFPAVCLPHQGTPIPTANCMAAGWGRHIPGIHPFPFTPAVLQHAPMPIQHVFRCGGVGLINPRLQLCAGGTGTSTCEGDSGGPLICQDNGYWVLQGITSFGAPSCSPHESSVYTRVNSFVNWIQATIAGPMPGPGVPPFNVFPLHPIQGPMPGPGLLPPY</sequence>
<dbReference type="PROSITE" id="PS00134">
    <property type="entry name" value="TRYPSIN_HIS"/>
    <property type="match status" value="1"/>
</dbReference>
<dbReference type="EMBL" id="LSMT01000173">
    <property type="protein sequence ID" value="PFX24579.1"/>
    <property type="molecule type" value="Genomic_DNA"/>
</dbReference>
<dbReference type="OrthoDB" id="10061449at2759"/>
<evidence type="ECO:0000256" key="1">
    <source>
        <dbReference type="ARBA" id="ARBA00023157"/>
    </source>
</evidence>
<name>A0A2B4S6A2_STYPI</name>
<dbReference type="STRING" id="50429.A0A2B4S6A2"/>
<dbReference type="InterPro" id="IPR043504">
    <property type="entry name" value="Peptidase_S1_PA_chymotrypsin"/>
</dbReference>
<keyword evidence="2" id="KW-0645">Protease</keyword>
<proteinExistence type="predicted"/>
<dbReference type="InterPro" id="IPR018114">
    <property type="entry name" value="TRYPSIN_HIS"/>
</dbReference>
<keyword evidence="2" id="KW-0378">Hydrolase</keyword>
<dbReference type="PANTHER" id="PTHR24252">
    <property type="entry name" value="ACROSIN-RELATED"/>
    <property type="match status" value="1"/>
</dbReference>
<reference evidence="5" key="1">
    <citation type="journal article" date="2017" name="bioRxiv">
        <title>Comparative analysis of the genomes of Stylophora pistillata and Acropora digitifera provides evidence for extensive differences between species of corals.</title>
        <authorList>
            <person name="Voolstra C.R."/>
            <person name="Li Y."/>
            <person name="Liew Y.J."/>
            <person name="Baumgarten S."/>
            <person name="Zoccola D."/>
            <person name="Flot J.-F."/>
            <person name="Tambutte S."/>
            <person name="Allemand D."/>
            <person name="Aranda M."/>
        </authorList>
    </citation>
    <scope>NUCLEOTIDE SEQUENCE [LARGE SCALE GENOMIC DNA]</scope>
</reference>
<dbReference type="InterPro" id="IPR001314">
    <property type="entry name" value="Peptidase_S1A"/>
</dbReference>